<accession>A0A2T7UWZ9</accession>
<sequence>MDLIETSIVADGVLPVAAFRAHLRLGTGFADETTGDALLIQYLRAAIAAIEARTGKVLIARDFRLILPRWRWPDVQALPVAPVSVVTAVRLVDAGGGAETADPGGWRLAVDTHRPVLLATGAVLPGVPANGRVEVDFTAGFGAGWDAVPDDLRQAVLLLAARFYDSRIAGGTGVEPIPGPVAALLARWMALRVTAGGHR</sequence>
<dbReference type="InterPro" id="IPR011738">
    <property type="entry name" value="Phage_CHP"/>
</dbReference>
<name>A0A2T7UWZ9_9RHOB</name>
<proteinExistence type="predicted"/>
<dbReference type="EMBL" id="QDDR01000001">
    <property type="protein sequence ID" value="PVE49078.1"/>
    <property type="molecule type" value="Genomic_DNA"/>
</dbReference>
<evidence type="ECO:0000313" key="1">
    <source>
        <dbReference type="EMBL" id="PVE49078.1"/>
    </source>
</evidence>
<dbReference type="Gene3D" id="1.10.3230.30">
    <property type="entry name" value="Phage gp6-like head-tail connector protein"/>
    <property type="match status" value="1"/>
</dbReference>
<evidence type="ECO:0008006" key="3">
    <source>
        <dbReference type="Google" id="ProtNLM"/>
    </source>
</evidence>
<gene>
    <name evidence="1" type="ORF">DDE23_01330</name>
</gene>
<dbReference type="RefSeq" id="WP_107749581.1">
    <property type="nucleotide sequence ID" value="NZ_QBKF01000001.1"/>
</dbReference>
<dbReference type="CDD" id="cd08054">
    <property type="entry name" value="gp6"/>
    <property type="match status" value="1"/>
</dbReference>
<comment type="caution">
    <text evidence="1">The sequence shown here is derived from an EMBL/GenBank/DDBJ whole genome shotgun (WGS) entry which is preliminary data.</text>
</comment>
<evidence type="ECO:0000313" key="2">
    <source>
        <dbReference type="Proteomes" id="UP000244810"/>
    </source>
</evidence>
<keyword evidence="2" id="KW-1185">Reference proteome</keyword>
<protein>
    <recommendedName>
        <fullName evidence="3">Phage gp6-like head-tail connector protein</fullName>
    </recommendedName>
</protein>
<reference evidence="1 2" key="1">
    <citation type="journal article" date="2011" name="Syst. Appl. Microbiol.">
        <title>Defluviimonas denitrificans gen. nov., sp. nov., and Pararhodobacter aggregans gen. nov., sp. nov., non-phototrophic Rhodobacteraceae from the biofilter of a marine aquaculture.</title>
        <authorList>
            <person name="Foesel B.U."/>
            <person name="Drake H.L."/>
            <person name="Schramm A."/>
        </authorList>
    </citation>
    <scope>NUCLEOTIDE SEQUENCE [LARGE SCALE GENOMIC DNA]</scope>
    <source>
        <strain evidence="1 2">D1-19</strain>
    </source>
</reference>
<dbReference type="NCBIfam" id="TIGR02215">
    <property type="entry name" value="phage_chp_gp8"/>
    <property type="match status" value="1"/>
</dbReference>
<dbReference type="AlphaFoldDB" id="A0A2T7UWZ9"/>
<dbReference type="OrthoDB" id="8478788at2"/>
<dbReference type="Proteomes" id="UP000244810">
    <property type="component" value="Unassembled WGS sequence"/>
</dbReference>
<organism evidence="1 2">
    <name type="scientific">Pararhodobacter aggregans</name>
    <dbReference type="NCBI Taxonomy" id="404875"/>
    <lineage>
        <taxon>Bacteria</taxon>
        <taxon>Pseudomonadati</taxon>
        <taxon>Pseudomonadota</taxon>
        <taxon>Alphaproteobacteria</taxon>
        <taxon>Rhodobacterales</taxon>
        <taxon>Paracoccaceae</taxon>
        <taxon>Pararhodobacter</taxon>
    </lineage>
</organism>